<sequence>MDTASQVIVAKTISELSSTINSLNSSASVSARVQLQNETFQLQSYINSEVLPVTGPSEWSTLASSHLDGYAVMVLELITLLIWLCVGLSSQILRIFGVGSRS</sequence>
<protein>
    <submittedName>
        <fullName evidence="2">Uncharacterized protein</fullName>
    </submittedName>
</protein>
<organism evidence="2 3">
    <name type="scientific">Hypsibius exemplaris</name>
    <name type="common">Freshwater tardigrade</name>
    <dbReference type="NCBI Taxonomy" id="2072580"/>
    <lineage>
        <taxon>Eukaryota</taxon>
        <taxon>Metazoa</taxon>
        <taxon>Ecdysozoa</taxon>
        <taxon>Tardigrada</taxon>
        <taxon>Eutardigrada</taxon>
        <taxon>Parachela</taxon>
        <taxon>Hypsibioidea</taxon>
        <taxon>Hypsibiidae</taxon>
        <taxon>Hypsibius</taxon>
    </lineage>
</organism>
<keyword evidence="1" id="KW-0812">Transmembrane</keyword>
<accession>A0A1W0X380</accession>
<keyword evidence="1" id="KW-0472">Membrane</keyword>
<evidence type="ECO:0000313" key="3">
    <source>
        <dbReference type="Proteomes" id="UP000192578"/>
    </source>
</evidence>
<evidence type="ECO:0000256" key="1">
    <source>
        <dbReference type="SAM" id="Phobius"/>
    </source>
</evidence>
<feature type="transmembrane region" description="Helical" evidence="1">
    <location>
        <begin position="70"/>
        <end position="93"/>
    </location>
</feature>
<name>A0A1W0X380_HYPEX</name>
<keyword evidence="1" id="KW-1133">Transmembrane helix</keyword>
<reference evidence="3" key="1">
    <citation type="submission" date="2017-01" db="EMBL/GenBank/DDBJ databases">
        <title>Comparative genomics of anhydrobiosis in the tardigrade Hypsibius dujardini.</title>
        <authorList>
            <person name="Yoshida Y."/>
            <person name="Koutsovoulos G."/>
            <person name="Laetsch D."/>
            <person name="Stevens L."/>
            <person name="Kumar S."/>
            <person name="Horikawa D."/>
            <person name="Ishino K."/>
            <person name="Komine S."/>
            <person name="Tomita M."/>
            <person name="Blaxter M."/>
            <person name="Arakawa K."/>
        </authorList>
    </citation>
    <scope>NUCLEOTIDE SEQUENCE [LARGE SCALE GENOMIC DNA]</scope>
    <source>
        <strain evidence="3">Z151</strain>
    </source>
</reference>
<dbReference type="EMBL" id="MTYJ01000020">
    <property type="protein sequence ID" value="OQV21946.1"/>
    <property type="molecule type" value="Genomic_DNA"/>
</dbReference>
<dbReference type="AlphaFoldDB" id="A0A1W0X380"/>
<keyword evidence="3" id="KW-1185">Reference proteome</keyword>
<comment type="caution">
    <text evidence="2">The sequence shown here is derived from an EMBL/GenBank/DDBJ whole genome shotgun (WGS) entry which is preliminary data.</text>
</comment>
<gene>
    <name evidence="2" type="ORF">BV898_04158</name>
</gene>
<proteinExistence type="predicted"/>
<evidence type="ECO:0000313" key="2">
    <source>
        <dbReference type="EMBL" id="OQV21946.1"/>
    </source>
</evidence>
<dbReference type="Proteomes" id="UP000192578">
    <property type="component" value="Unassembled WGS sequence"/>
</dbReference>